<gene>
    <name evidence="2" type="ORF">CR105_12850</name>
</gene>
<evidence type="ECO:0000313" key="2">
    <source>
        <dbReference type="EMBL" id="PIL44787.1"/>
    </source>
</evidence>
<evidence type="ECO:0000256" key="1">
    <source>
        <dbReference type="SAM" id="Phobius"/>
    </source>
</evidence>
<keyword evidence="1" id="KW-0812">Transmembrane</keyword>
<evidence type="ECO:0000313" key="3">
    <source>
        <dbReference type="Proteomes" id="UP000230390"/>
    </source>
</evidence>
<protein>
    <recommendedName>
        <fullName evidence="4">DUF1640 domain-containing protein</fullName>
    </recommendedName>
</protein>
<dbReference type="EMBL" id="PDOC01000006">
    <property type="protein sequence ID" value="PIL44787.1"/>
    <property type="molecule type" value="Genomic_DNA"/>
</dbReference>
<accession>A0A2G8TFF7</accession>
<proteinExistence type="predicted"/>
<sequence>MEHRMTALETRFDTILPTLATKADVEILRAEIDTLRISMKADSAAIRAELENTALRMEVKFHELRGDMHEMHASIKTWMLGTVISMTGIVLAAVVAISQIHRITTPVAAAQPTHNAAPASPR</sequence>
<dbReference type="Proteomes" id="UP000230390">
    <property type="component" value="Unassembled WGS sequence"/>
</dbReference>
<feature type="transmembrane region" description="Helical" evidence="1">
    <location>
        <begin position="78"/>
        <end position="97"/>
    </location>
</feature>
<keyword evidence="1" id="KW-1133">Transmembrane helix</keyword>
<dbReference type="AlphaFoldDB" id="A0A2G8TFF7"/>
<evidence type="ECO:0008006" key="4">
    <source>
        <dbReference type="Google" id="ProtNLM"/>
    </source>
</evidence>
<comment type="caution">
    <text evidence="2">The sequence shown here is derived from an EMBL/GenBank/DDBJ whole genome shotgun (WGS) entry which is preliminary data.</text>
</comment>
<organism evidence="2 3">
    <name type="scientific">Massilia eurypsychrophila</name>
    <dbReference type="NCBI Taxonomy" id="1485217"/>
    <lineage>
        <taxon>Bacteria</taxon>
        <taxon>Pseudomonadati</taxon>
        <taxon>Pseudomonadota</taxon>
        <taxon>Betaproteobacteria</taxon>
        <taxon>Burkholderiales</taxon>
        <taxon>Oxalobacteraceae</taxon>
        <taxon>Telluria group</taxon>
        <taxon>Massilia</taxon>
    </lineage>
</organism>
<name>A0A2G8TFF7_9BURK</name>
<reference evidence="2 3" key="1">
    <citation type="submission" date="2017-10" db="EMBL/GenBank/DDBJ databases">
        <title>Massilia psychrophilum sp. nov., a novel purple-pigmented bacterium isolated from Tianshan glacier, Xinjiang Municipality, China.</title>
        <authorList>
            <person name="Wang H."/>
        </authorList>
    </citation>
    <scope>NUCLEOTIDE SEQUENCE [LARGE SCALE GENOMIC DNA]</scope>
    <source>
        <strain evidence="2 3">JCM 30074</strain>
    </source>
</reference>
<keyword evidence="1" id="KW-0472">Membrane</keyword>
<keyword evidence="3" id="KW-1185">Reference proteome</keyword>